<feature type="region of interest" description="Disordered" evidence="6">
    <location>
        <begin position="363"/>
        <end position="382"/>
    </location>
</feature>
<feature type="compositionally biased region" description="Basic and acidic residues" evidence="6">
    <location>
        <begin position="61"/>
        <end position="71"/>
    </location>
</feature>
<organism evidence="8 9">
    <name type="scientific">Paucimonas lemoignei</name>
    <name type="common">Pseudomonas lemoignei</name>
    <dbReference type="NCBI Taxonomy" id="29443"/>
    <lineage>
        <taxon>Bacteria</taxon>
        <taxon>Pseudomonadati</taxon>
        <taxon>Pseudomonadota</taxon>
        <taxon>Betaproteobacteria</taxon>
        <taxon>Burkholderiales</taxon>
        <taxon>Burkholderiaceae</taxon>
        <taxon>Paucimonas</taxon>
    </lineage>
</organism>
<evidence type="ECO:0000256" key="7">
    <source>
        <dbReference type="SAM" id="Phobius"/>
    </source>
</evidence>
<dbReference type="EMBL" id="SLZQ01000001">
    <property type="protein sequence ID" value="TCS39325.1"/>
    <property type="molecule type" value="Genomic_DNA"/>
</dbReference>
<feature type="transmembrane region" description="Helical" evidence="7">
    <location>
        <begin position="286"/>
        <end position="310"/>
    </location>
</feature>
<evidence type="ECO:0000256" key="3">
    <source>
        <dbReference type="ARBA" id="ARBA00022692"/>
    </source>
</evidence>
<evidence type="ECO:0000256" key="2">
    <source>
        <dbReference type="ARBA" id="ARBA00022475"/>
    </source>
</evidence>
<gene>
    <name evidence="8" type="ORF">EDC30_101281</name>
</gene>
<keyword evidence="5 7" id="KW-0472">Membrane</keyword>
<keyword evidence="9" id="KW-1185">Reference proteome</keyword>
<dbReference type="Proteomes" id="UP000295382">
    <property type="component" value="Unassembled WGS sequence"/>
</dbReference>
<name>A0A4R3I3P8_PAULE</name>
<feature type="transmembrane region" description="Helical" evidence="7">
    <location>
        <begin position="163"/>
        <end position="183"/>
    </location>
</feature>
<evidence type="ECO:0000256" key="5">
    <source>
        <dbReference type="ARBA" id="ARBA00023136"/>
    </source>
</evidence>
<evidence type="ECO:0000256" key="6">
    <source>
        <dbReference type="SAM" id="MobiDB-lite"/>
    </source>
</evidence>
<accession>A0A4R3I3P8</accession>
<keyword evidence="3 7" id="KW-0812">Transmembrane</keyword>
<dbReference type="NCBIfam" id="TIGR00765">
    <property type="entry name" value="yihY_not_rbn"/>
    <property type="match status" value="1"/>
</dbReference>
<evidence type="ECO:0000313" key="8">
    <source>
        <dbReference type="EMBL" id="TCS39325.1"/>
    </source>
</evidence>
<evidence type="ECO:0000313" key="9">
    <source>
        <dbReference type="Proteomes" id="UP000295382"/>
    </source>
</evidence>
<comment type="subcellular location">
    <subcellularLocation>
        <location evidence="1">Cell membrane</location>
        <topology evidence="1">Multi-pass membrane protein</topology>
    </subcellularLocation>
</comment>
<feature type="transmembrane region" description="Helical" evidence="7">
    <location>
        <begin position="212"/>
        <end position="238"/>
    </location>
</feature>
<keyword evidence="4 7" id="KW-1133">Transmembrane helix</keyword>
<dbReference type="GO" id="GO:0005886">
    <property type="term" value="C:plasma membrane"/>
    <property type="evidence" value="ECO:0007669"/>
    <property type="project" value="UniProtKB-SubCell"/>
</dbReference>
<dbReference type="PANTHER" id="PTHR30213:SF1">
    <property type="entry name" value="INNER MEMBRANE PROTEIN YHJD"/>
    <property type="match status" value="1"/>
</dbReference>
<dbReference type="Pfam" id="PF03631">
    <property type="entry name" value="Virul_fac_BrkB"/>
    <property type="match status" value="1"/>
</dbReference>
<protein>
    <submittedName>
        <fullName evidence="8">Membrane protein</fullName>
    </submittedName>
</protein>
<feature type="transmembrane region" description="Helical" evidence="7">
    <location>
        <begin position="250"/>
        <end position="274"/>
    </location>
</feature>
<feature type="region of interest" description="Disordered" evidence="6">
    <location>
        <begin position="38"/>
        <end position="71"/>
    </location>
</feature>
<feature type="transmembrane region" description="Helical" evidence="7">
    <location>
        <begin position="316"/>
        <end position="341"/>
    </location>
</feature>
<dbReference type="InterPro" id="IPR017039">
    <property type="entry name" value="Virul_fac_BrkB"/>
</dbReference>
<reference evidence="8 9" key="1">
    <citation type="submission" date="2019-03" db="EMBL/GenBank/DDBJ databases">
        <title>Genomic Encyclopedia of Type Strains, Phase IV (KMG-IV): sequencing the most valuable type-strain genomes for metagenomic binning, comparative biology and taxonomic classification.</title>
        <authorList>
            <person name="Goeker M."/>
        </authorList>
    </citation>
    <scope>NUCLEOTIDE SEQUENCE [LARGE SCALE GENOMIC DNA]</scope>
    <source>
        <strain evidence="8 9">DSM 7445</strain>
    </source>
</reference>
<evidence type="ECO:0000256" key="1">
    <source>
        <dbReference type="ARBA" id="ARBA00004651"/>
    </source>
</evidence>
<comment type="caution">
    <text evidence="8">The sequence shown here is derived from an EMBL/GenBank/DDBJ whole genome shotgun (WGS) entry which is preliminary data.</text>
</comment>
<dbReference type="PANTHER" id="PTHR30213">
    <property type="entry name" value="INNER MEMBRANE PROTEIN YHJD"/>
    <property type="match status" value="1"/>
</dbReference>
<evidence type="ECO:0000256" key="4">
    <source>
        <dbReference type="ARBA" id="ARBA00022989"/>
    </source>
</evidence>
<keyword evidence="2" id="KW-1003">Cell membrane</keyword>
<dbReference type="AlphaFoldDB" id="A0A4R3I3P8"/>
<sequence>MKTSSYFERGNTPPGTLQVAAALLSFIVVLTRGSKDNRRTRQLPAQPAADVTARSELSDATQKKNKEVASLRSESKPKALFHIAISAAKEWVAHRASSKGAALALYTLFSLAPMLVLVVTIAGLFFGEDTVRNQLLQQMSGMMGEQGGEGVRTILAGTKQENAGVIAGLISAGLVLVSATSAFSELKDSLDELWEVPPSKESGIWSVIRQRVLSFGVILVVALMLMISLAVSTALAAMDSIWPGGDGSPLKIISVVISHLISFGIVTALFAVIFKYLPATKIAWKDVIVGALITATLFIIGKTAIGIYVANADIGSAYGAAGSVVIMILWVYYSAQIFFYGSLFTHEYAMKLGSRADATDVENLPNSSMEPGERARLLRTAH</sequence>
<feature type="transmembrane region" description="Helical" evidence="7">
    <location>
        <begin position="103"/>
        <end position="126"/>
    </location>
</feature>
<proteinExistence type="predicted"/>
<feature type="transmembrane region" description="Helical" evidence="7">
    <location>
        <begin position="15"/>
        <end position="33"/>
    </location>
</feature>
<dbReference type="RefSeq" id="WP_132256588.1">
    <property type="nucleotide sequence ID" value="NZ_SLZQ01000001.1"/>
</dbReference>
<dbReference type="OrthoDB" id="9797028at2"/>